<name>A0A1H2YHC4_9BACL</name>
<sequence length="119" mass="13350">MSSVSIGDVYLVRVRYQDDPTNFKDRPVVVVAISSDSVMVVCAAITSVGPHTPEKYYGKFKFPIQQWAKANLTKPSWVKTHPANLLRLQSQDLTRRIGTLHPDDLSALINFMIESSEES</sequence>
<protein>
    <submittedName>
        <fullName evidence="3">mRNA interferase MazF</fullName>
    </submittedName>
</protein>
<organism evidence="3 4">
    <name type="scientific">Alicyclobacillus hesperidum</name>
    <dbReference type="NCBI Taxonomy" id="89784"/>
    <lineage>
        <taxon>Bacteria</taxon>
        <taxon>Bacillati</taxon>
        <taxon>Bacillota</taxon>
        <taxon>Bacilli</taxon>
        <taxon>Bacillales</taxon>
        <taxon>Alicyclobacillaceae</taxon>
        <taxon>Alicyclobacillus</taxon>
    </lineage>
</organism>
<evidence type="ECO:0000313" key="4">
    <source>
        <dbReference type="Proteomes" id="UP000182589"/>
    </source>
</evidence>
<dbReference type="GO" id="GO:0003677">
    <property type="term" value="F:DNA binding"/>
    <property type="evidence" value="ECO:0007669"/>
    <property type="project" value="InterPro"/>
</dbReference>
<gene>
    <name evidence="3" type="ORF">SAMN04489725_1392</name>
</gene>
<dbReference type="EMBL" id="FNOJ01000039">
    <property type="protein sequence ID" value="SDX04623.1"/>
    <property type="molecule type" value="Genomic_DNA"/>
</dbReference>
<dbReference type="Gene3D" id="2.30.30.110">
    <property type="match status" value="1"/>
</dbReference>
<keyword evidence="2" id="KW-1277">Toxin-antitoxin system</keyword>
<proteinExistence type="inferred from homology"/>
<comment type="similarity">
    <text evidence="1">Belongs to the PemK/MazF family.</text>
</comment>
<dbReference type="Pfam" id="PF02452">
    <property type="entry name" value="PemK_toxin"/>
    <property type="match status" value="1"/>
</dbReference>
<evidence type="ECO:0000256" key="1">
    <source>
        <dbReference type="ARBA" id="ARBA00007521"/>
    </source>
</evidence>
<reference evidence="4" key="1">
    <citation type="submission" date="2016-10" db="EMBL/GenBank/DDBJ databases">
        <authorList>
            <person name="Varghese N."/>
        </authorList>
    </citation>
    <scope>NUCLEOTIDE SEQUENCE [LARGE SCALE GENOMIC DNA]</scope>
    <source>
        <strain evidence="4">DSM 12489</strain>
    </source>
</reference>
<evidence type="ECO:0000313" key="3">
    <source>
        <dbReference type="EMBL" id="SDX04623.1"/>
    </source>
</evidence>
<dbReference type="InterPro" id="IPR003477">
    <property type="entry name" value="PemK-like"/>
</dbReference>
<dbReference type="Proteomes" id="UP000182589">
    <property type="component" value="Unassembled WGS sequence"/>
</dbReference>
<dbReference type="InterPro" id="IPR011067">
    <property type="entry name" value="Plasmid_toxin/cell-grow_inhib"/>
</dbReference>
<dbReference type="STRING" id="89784.SAMN04489725_1392"/>
<dbReference type="AlphaFoldDB" id="A0A1H2YHC4"/>
<evidence type="ECO:0000256" key="2">
    <source>
        <dbReference type="ARBA" id="ARBA00022649"/>
    </source>
</evidence>
<accession>A0A1H2YHC4</accession>
<dbReference type="RefSeq" id="WP_074693975.1">
    <property type="nucleotide sequence ID" value="NZ_FNOJ01000039.1"/>
</dbReference>
<keyword evidence="4" id="KW-1185">Reference proteome</keyword>
<dbReference type="SUPFAM" id="SSF50118">
    <property type="entry name" value="Cell growth inhibitor/plasmid maintenance toxic component"/>
    <property type="match status" value="1"/>
</dbReference>